<reference evidence="8 9" key="1">
    <citation type="journal article" date="2016" name="Genome Biol. Evol.">
        <title>Divergent and convergent evolution of fungal pathogenicity.</title>
        <authorList>
            <person name="Shang Y."/>
            <person name="Xiao G."/>
            <person name="Zheng P."/>
            <person name="Cen K."/>
            <person name="Zhan S."/>
            <person name="Wang C."/>
        </authorList>
    </citation>
    <scope>NUCLEOTIDE SEQUENCE [LARGE SCALE GENOMIC DNA]</scope>
    <source>
        <strain evidence="8 9">RCEF 4871</strain>
    </source>
</reference>
<comment type="similarity">
    <text evidence="2">Belongs to the SMN family.</text>
</comment>
<dbReference type="Pfam" id="PF20636">
    <property type="entry name" value="SMN_G2-BD"/>
    <property type="match status" value="1"/>
</dbReference>
<dbReference type="InterPro" id="IPR049481">
    <property type="entry name" value="SMN_G2-BD"/>
</dbReference>
<feature type="compositionally biased region" description="Polar residues" evidence="6">
    <location>
        <begin position="80"/>
        <end position="97"/>
    </location>
</feature>
<evidence type="ECO:0000256" key="3">
    <source>
        <dbReference type="ARBA" id="ARBA00022664"/>
    </source>
</evidence>
<evidence type="ECO:0000256" key="6">
    <source>
        <dbReference type="SAM" id="MobiDB-lite"/>
    </source>
</evidence>
<evidence type="ECO:0000256" key="4">
    <source>
        <dbReference type="ARBA" id="ARBA00023187"/>
    </source>
</evidence>
<dbReference type="PANTHER" id="PTHR39267">
    <property type="entry name" value="SURVIVAL MOTOR NEURON-LIKE PROTEIN 1"/>
    <property type="match status" value="1"/>
</dbReference>
<dbReference type="GO" id="GO:0008380">
    <property type="term" value="P:RNA splicing"/>
    <property type="evidence" value="ECO:0007669"/>
    <property type="project" value="UniProtKB-KW"/>
</dbReference>
<evidence type="ECO:0000313" key="9">
    <source>
        <dbReference type="Proteomes" id="UP000243498"/>
    </source>
</evidence>
<evidence type="ECO:0000256" key="1">
    <source>
        <dbReference type="ARBA" id="ARBA00004123"/>
    </source>
</evidence>
<dbReference type="AlphaFoldDB" id="A0A167EQF3"/>
<dbReference type="OMA" id="MMSWYFA"/>
<comment type="subcellular location">
    <subcellularLocation>
        <location evidence="1">Nucleus</location>
    </subcellularLocation>
</comment>
<protein>
    <submittedName>
        <fullName evidence="8">SMN family protein Smn1</fullName>
    </submittedName>
</protein>
<evidence type="ECO:0000256" key="2">
    <source>
        <dbReference type="ARBA" id="ARBA00005371"/>
    </source>
</evidence>
<dbReference type="GO" id="GO:0006397">
    <property type="term" value="P:mRNA processing"/>
    <property type="evidence" value="ECO:0007669"/>
    <property type="project" value="UniProtKB-KW"/>
</dbReference>
<dbReference type="EMBL" id="AZHC01000010">
    <property type="protein sequence ID" value="OAA44274.1"/>
    <property type="molecule type" value="Genomic_DNA"/>
</dbReference>
<dbReference type="Pfam" id="PF20635">
    <property type="entry name" value="SMN_YG-box"/>
    <property type="match status" value="1"/>
</dbReference>
<evidence type="ECO:0000259" key="7">
    <source>
        <dbReference type="Pfam" id="PF20636"/>
    </source>
</evidence>
<dbReference type="InterPro" id="IPR040424">
    <property type="entry name" value="Smn1"/>
</dbReference>
<dbReference type="OrthoDB" id="197400at2759"/>
<evidence type="ECO:0000256" key="5">
    <source>
        <dbReference type="ARBA" id="ARBA00023242"/>
    </source>
</evidence>
<sequence length="144" mass="15916">MVGEQVDISHEEVWDDSALINSWNEALAEYKKYHSIHVKGGSVRDLSTKISHQDSEAESNIPASRENPTSTSNEDPDAITSCSDQPPSSQKDATATASVAPPPQALLGSIRDDTLKRLLMSWYYAGYYTGLFEGQQQAQREEKL</sequence>
<comment type="caution">
    <text evidence="8">The sequence shown here is derived from an EMBL/GenBank/DDBJ whole genome shotgun (WGS) entry which is preliminary data.</text>
</comment>
<name>A0A167EQF3_METRR</name>
<evidence type="ECO:0000313" key="8">
    <source>
        <dbReference type="EMBL" id="OAA44274.1"/>
    </source>
</evidence>
<keyword evidence="4" id="KW-0508">mRNA splicing</keyword>
<gene>
    <name evidence="8" type="ORF">NOR_04002</name>
</gene>
<dbReference type="PANTHER" id="PTHR39267:SF1">
    <property type="entry name" value="SURVIVAL MOTOR NEURON PROTEIN"/>
    <property type="match status" value="1"/>
</dbReference>
<feature type="region of interest" description="Disordered" evidence="6">
    <location>
        <begin position="47"/>
        <end position="107"/>
    </location>
</feature>
<accession>A0A167EQF3</accession>
<keyword evidence="5" id="KW-0539">Nucleus</keyword>
<proteinExistence type="inferred from homology"/>
<keyword evidence="3" id="KW-0507">mRNA processing</keyword>
<organism evidence="8 9">
    <name type="scientific">Metarhizium rileyi (strain RCEF 4871)</name>
    <name type="common">Nomuraea rileyi</name>
    <dbReference type="NCBI Taxonomy" id="1649241"/>
    <lineage>
        <taxon>Eukaryota</taxon>
        <taxon>Fungi</taxon>
        <taxon>Dikarya</taxon>
        <taxon>Ascomycota</taxon>
        <taxon>Pezizomycotina</taxon>
        <taxon>Sordariomycetes</taxon>
        <taxon>Hypocreomycetidae</taxon>
        <taxon>Hypocreales</taxon>
        <taxon>Clavicipitaceae</taxon>
        <taxon>Metarhizium</taxon>
    </lineage>
</organism>
<feature type="domain" description="Survival Motor Neuron Gemin2-binding" evidence="7">
    <location>
        <begin position="11"/>
        <end position="34"/>
    </location>
</feature>
<keyword evidence="9" id="KW-1185">Reference proteome</keyword>
<dbReference type="InterPro" id="IPR047313">
    <property type="entry name" value="SMN_C"/>
</dbReference>
<dbReference type="Proteomes" id="UP000243498">
    <property type="component" value="Unassembled WGS sequence"/>
</dbReference>
<dbReference type="CDD" id="cd22852">
    <property type="entry name" value="SMN_C"/>
    <property type="match status" value="1"/>
</dbReference>
<dbReference type="GO" id="GO:0005634">
    <property type="term" value="C:nucleus"/>
    <property type="evidence" value="ECO:0007669"/>
    <property type="project" value="UniProtKB-SubCell"/>
</dbReference>
<dbReference type="STRING" id="1081105.A0A167EQF3"/>
<dbReference type="CDD" id="cd22851">
    <property type="entry name" value="SMN_N"/>
    <property type="match status" value="1"/>
</dbReference>